<dbReference type="Pfam" id="PF00196">
    <property type="entry name" value="GerE"/>
    <property type="match status" value="1"/>
</dbReference>
<dbReference type="AlphaFoldDB" id="A0A2W2E2C3"/>
<organism evidence="3 4">
    <name type="scientific">Micromonospora endophytica</name>
    <dbReference type="NCBI Taxonomy" id="515350"/>
    <lineage>
        <taxon>Bacteria</taxon>
        <taxon>Bacillati</taxon>
        <taxon>Actinomycetota</taxon>
        <taxon>Actinomycetes</taxon>
        <taxon>Micromonosporales</taxon>
        <taxon>Micromonosporaceae</taxon>
        <taxon>Micromonospora</taxon>
    </lineage>
</organism>
<dbReference type="Gene3D" id="1.10.10.10">
    <property type="entry name" value="Winged helix-like DNA-binding domain superfamily/Winged helix DNA-binding domain"/>
    <property type="match status" value="1"/>
</dbReference>
<dbReference type="OrthoDB" id="3197423at2"/>
<dbReference type="EMBL" id="POTX01000029">
    <property type="protein sequence ID" value="PZF99093.1"/>
    <property type="molecule type" value="Genomic_DNA"/>
</dbReference>
<dbReference type="PROSITE" id="PS00622">
    <property type="entry name" value="HTH_LUXR_1"/>
    <property type="match status" value="1"/>
</dbReference>
<dbReference type="InterPro" id="IPR041664">
    <property type="entry name" value="AAA_16"/>
</dbReference>
<dbReference type="GO" id="GO:0006355">
    <property type="term" value="P:regulation of DNA-templated transcription"/>
    <property type="evidence" value="ECO:0007669"/>
    <property type="project" value="InterPro"/>
</dbReference>
<sequence>MGRWRFVGRRAELERLHKAVTGTLGRGIFFTGNAGIGKSRLLREGVDSLPAEAYAVGWIAASATTAAMPFGGMVQVLPVEQPQGLSPAGVLRWAVDLLQQQAAGRRIVLTVDDAHLLDPPTAALVHLVARTENACVVGTLRNGEQIPLPIRALWTDDLVEHAELSPLAPAETARLLTAILGGPVDGRTADRLGELSAGNPLLLRELVHAAQGTGEFTERYGLWNWTGRLELAPSLTDLIDIRIGQLSHGVRSVVELVAFGEPLGLRLLNMVAEETDVEAAEERGLITMVHSDRRLNVRLAHPLYGEVVRRQCPVSRTRRLQAHLADLLEGVGKRRREDLLQVAVWRLDSGTAQDPAMLIAAAGQAFARYDVPLATRLARAALDTGGGFEAAELLASILMFADRPAEALGVLDAVATDTCDEERLSRWLTVRGMVSYWGLSQPDAVEEIARRGTELTDLAAQARLRAFEAIMRLHRLEAPTALRLAQGVLDRPAASVAARELARCTIAHLQAVQGRLCRSAAAVDLVQLKAADWRAGAPYLRLAVELARGTRLALSGDLAGIDALGADEFADLADRGDFRLGSGYLTILRAYAARLRGRSDTAMQAALSACAILATSRVYAGLAQAERAQAAALRGDARQAVAAMAEADNSHSPNMAVLYPWLEQARATTLAAGGDLSGAVAHLHELVARLRADGFAGHETLALHDLVRLGEAAAPTGPTCSDGSRRTVAQRLTELSEKVDGELSPLLARHARAAADGSPEQLLHAADSFMTLGLVLPAAEAAAVAVRLLRKHRSPALTAANERLAVLLGCCDIVHTPALRAVAPTLTERERQVARLAADGETSRTIAQLLFLSARTVENHLQRIYSKLGVTGRAELRAALRTIPGHDDAAAT</sequence>
<dbReference type="CDD" id="cd06170">
    <property type="entry name" value="LuxR_C_like"/>
    <property type="match status" value="1"/>
</dbReference>
<dbReference type="GO" id="GO:0003677">
    <property type="term" value="F:DNA binding"/>
    <property type="evidence" value="ECO:0007669"/>
    <property type="project" value="InterPro"/>
</dbReference>
<dbReference type="InterPro" id="IPR027417">
    <property type="entry name" value="P-loop_NTPase"/>
</dbReference>
<dbReference type="InterPro" id="IPR016032">
    <property type="entry name" value="Sig_transdc_resp-reg_C-effctor"/>
</dbReference>
<dbReference type="PANTHER" id="PTHR16305:SF35">
    <property type="entry name" value="TRANSCRIPTIONAL ACTIVATOR DOMAIN"/>
    <property type="match status" value="1"/>
</dbReference>
<comment type="caution">
    <text evidence="3">The sequence shown here is derived from an EMBL/GenBank/DDBJ whole genome shotgun (WGS) entry which is preliminary data.</text>
</comment>
<evidence type="ECO:0000256" key="1">
    <source>
        <dbReference type="ARBA" id="ARBA00022741"/>
    </source>
</evidence>
<protein>
    <submittedName>
        <fullName evidence="3">LuxR family transcriptional regulator</fullName>
    </submittedName>
</protein>
<gene>
    <name evidence="3" type="ORF">C1I93_06985</name>
</gene>
<dbReference type="InterPro" id="IPR000792">
    <property type="entry name" value="Tscrpt_reg_LuxR_C"/>
</dbReference>
<dbReference type="GO" id="GO:0005737">
    <property type="term" value="C:cytoplasm"/>
    <property type="evidence" value="ECO:0007669"/>
    <property type="project" value="TreeGrafter"/>
</dbReference>
<evidence type="ECO:0000313" key="4">
    <source>
        <dbReference type="Proteomes" id="UP000248627"/>
    </source>
</evidence>
<keyword evidence="1" id="KW-0547">Nucleotide-binding</keyword>
<dbReference type="GO" id="GO:0004016">
    <property type="term" value="F:adenylate cyclase activity"/>
    <property type="evidence" value="ECO:0007669"/>
    <property type="project" value="TreeGrafter"/>
</dbReference>
<keyword evidence="4" id="KW-1185">Reference proteome</keyword>
<dbReference type="RefSeq" id="WP_111242406.1">
    <property type="nucleotide sequence ID" value="NZ_AP023358.1"/>
</dbReference>
<dbReference type="GO" id="GO:0005524">
    <property type="term" value="F:ATP binding"/>
    <property type="evidence" value="ECO:0007669"/>
    <property type="project" value="UniProtKB-KW"/>
</dbReference>
<dbReference type="SUPFAM" id="SSF52540">
    <property type="entry name" value="P-loop containing nucleoside triphosphate hydrolases"/>
    <property type="match status" value="1"/>
</dbReference>
<dbReference type="Proteomes" id="UP000248627">
    <property type="component" value="Unassembled WGS sequence"/>
</dbReference>
<proteinExistence type="predicted"/>
<reference evidence="3 4" key="1">
    <citation type="submission" date="2018-01" db="EMBL/GenBank/DDBJ databases">
        <title>Draft genome sequence of Jishengella endophytica.</title>
        <authorList>
            <person name="Sahin N."/>
            <person name="Ay H."/>
            <person name="Saygin H."/>
        </authorList>
    </citation>
    <scope>NUCLEOTIDE SEQUENCE [LARGE SCALE GENOMIC DNA]</scope>
    <source>
        <strain evidence="3 4">DSM 45430</strain>
    </source>
</reference>
<evidence type="ECO:0000256" key="2">
    <source>
        <dbReference type="ARBA" id="ARBA00022840"/>
    </source>
</evidence>
<dbReference type="InterPro" id="IPR036388">
    <property type="entry name" value="WH-like_DNA-bd_sf"/>
</dbReference>
<keyword evidence="2" id="KW-0067">ATP-binding</keyword>
<dbReference type="PANTHER" id="PTHR16305">
    <property type="entry name" value="TESTICULAR SOLUBLE ADENYLYL CYCLASE"/>
    <property type="match status" value="1"/>
</dbReference>
<dbReference type="Pfam" id="PF13191">
    <property type="entry name" value="AAA_16"/>
    <property type="match status" value="1"/>
</dbReference>
<dbReference type="PROSITE" id="PS50043">
    <property type="entry name" value="HTH_LUXR_2"/>
    <property type="match status" value="1"/>
</dbReference>
<evidence type="ECO:0000313" key="3">
    <source>
        <dbReference type="EMBL" id="PZF99093.1"/>
    </source>
</evidence>
<name>A0A2W2E2C3_9ACTN</name>
<dbReference type="SMART" id="SM00421">
    <property type="entry name" value="HTH_LUXR"/>
    <property type="match status" value="1"/>
</dbReference>
<dbReference type="SUPFAM" id="SSF46894">
    <property type="entry name" value="C-terminal effector domain of the bipartite response regulators"/>
    <property type="match status" value="1"/>
</dbReference>
<dbReference type="PRINTS" id="PR00038">
    <property type="entry name" value="HTHLUXR"/>
</dbReference>
<accession>A0A2W2E2C3</accession>